<organism evidence="2 3">
    <name type="scientific">Gymnopus androsaceus JB14</name>
    <dbReference type="NCBI Taxonomy" id="1447944"/>
    <lineage>
        <taxon>Eukaryota</taxon>
        <taxon>Fungi</taxon>
        <taxon>Dikarya</taxon>
        <taxon>Basidiomycota</taxon>
        <taxon>Agaricomycotina</taxon>
        <taxon>Agaricomycetes</taxon>
        <taxon>Agaricomycetidae</taxon>
        <taxon>Agaricales</taxon>
        <taxon>Marasmiineae</taxon>
        <taxon>Omphalotaceae</taxon>
        <taxon>Gymnopus</taxon>
    </lineage>
</organism>
<evidence type="ECO:0000256" key="1">
    <source>
        <dbReference type="SAM" id="Coils"/>
    </source>
</evidence>
<gene>
    <name evidence="2" type="ORF">BT96DRAFT_1012168</name>
</gene>
<dbReference type="AlphaFoldDB" id="A0A6A4IL10"/>
<name>A0A6A4IL10_9AGAR</name>
<feature type="coiled-coil region" evidence="1">
    <location>
        <begin position="49"/>
        <end position="76"/>
    </location>
</feature>
<keyword evidence="3" id="KW-1185">Reference proteome</keyword>
<proteinExistence type="predicted"/>
<dbReference type="EMBL" id="ML769386">
    <property type="protein sequence ID" value="KAE9409818.1"/>
    <property type="molecule type" value="Genomic_DNA"/>
</dbReference>
<dbReference type="Gene3D" id="3.80.10.10">
    <property type="entry name" value="Ribonuclease Inhibitor"/>
    <property type="match status" value="1"/>
</dbReference>
<evidence type="ECO:0000313" key="3">
    <source>
        <dbReference type="Proteomes" id="UP000799118"/>
    </source>
</evidence>
<protein>
    <recommendedName>
        <fullName evidence="4">F-box domain-containing protein</fullName>
    </recommendedName>
</protein>
<dbReference type="OrthoDB" id="3365698at2759"/>
<accession>A0A6A4IL10</accession>
<sequence length="379" mass="43893">MLTPPQPPATGTHLRLVRIRLIRQTRKGMSQYLSQNRIEEPVWLEPTEFSFLRKRISETEAQVESLEAHVFELRHQIDTKLGEIASFRNVLSAVRRIPVEILSEIFELSRLPGDGILRPNHVIVALATPRLWSKICFYDRMMKVLTNVDSEWVEKWVNRSRNHLLDAYLSLNRDVSAQFLERILKCRQRIRTLDVAGHPKSYTALFNLPQSSFSQLEQVNLSIERRDGYPFPNKIQAFSDAPKLHHVQIRGGTTDHVKIAESESTISDAAVYIDTLHACKNLVNLEINLPVRRGLTSNISILLPALKSLKMYCFHNRRFDDLLCRLTLPLLECLTLSGYYRTSQHGKLASLREDWILYRLLSHEVELGFWARNLYNESV</sequence>
<dbReference type="InterPro" id="IPR032675">
    <property type="entry name" value="LRR_dom_sf"/>
</dbReference>
<keyword evidence="1" id="KW-0175">Coiled coil</keyword>
<reference evidence="2" key="1">
    <citation type="journal article" date="2019" name="Environ. Microbiol.">
        <title>Fungal ecological strategies reflected in gene transcription - a case study of two litter decomposers.</title>
        <authorList>
            <person name="Barbi F."/>
            <person name="Kohler A."/>
            <person name="Barry K."/>
            <person name="Baskaran P."/>
            <person name="Daum C."/>
            <person name="Fauchery L."/>
            <person name="Ihrmark K."/>
            <person name="Kuo A."/>
            <person name="LaButti K."/>
            <person name="Lipzen A."/>
            <person name="Morin E."/>
            <person name="Grigoriev I.V."/>
            <person name="Henrissat B."/>
            <person name="Lindahl B."/>
            <person name="Martin F."/>
        </authorList>
    </citation>
    <scope>NUCLEOTIDE SEQUENCE</scope>
    <source>
        <strain evidence="2">JB14</strain>
    </source>
</reference>
<evidence type="ECO:0000313" key="2">
    <source>
        <dbReference type="EMBL" id="KAE9409818.1"/>
    </source>
</evidence>
<evidence type="ECO:0008006" key="4">
    <source>
        <dbReference type="Google" id="ProtNLM"/>
    </source>
</evidence>
<dbReference type="Proteomes" id="UP000799118">
    <property type="component" value="Unassembled WGS sequence"/>
</dbReference>